<evidence type="ECO:0000256" key="2">
    <source>
        <dbReference type="SAM" id="Phobius"/>
    </source>
</evidence>
<feature type="region of interest" description="Disordered" evidence="1">
    <location>
        <begin position="1"/>
        <end position="25"/>
    </location>
</feature>
<evidence type="ECO:0000256" key="1">
    <source>
        <dbReference type="SAM" id="MobiDB-lite"/>
    </source>
</evidence>
<sequence length="422" mass="46771">MTSYSGNAPTVKNSLPGKDSQQKTADLTTGFTDNQWYCHLARQTVFFSAFSNRPFAVEEASATAHEIFTLAPHILQNYNIDFKEGALDESMLSSIISLEQTENLDDFPDKWSMVGDEIFDNPSLPPLRIKVAALKNGPDEKGRFAVVLILSTHSMFEGVDAASLARSRSVERGAVTKKPAAISRAKRFGYTALAALLAPLQLLAAFLFAPRTGDVGFKTLALSRSDLRTGANKLGISQQALMFALASFAINGKENMFSKKSLSTLYADLNQTSDYKTNDEFFQFRMIDLNLKIEESFADFALGVAKALQRVQNGDKSHTQTLLNAMFGMHRRLHSFFPFLYTAQLFRFSAGYDFTLSLAPPQQLAGGLTNGLIEPVFTGTYHPGFNMCVFSPGRTYVTFSFSLRQRYLKNVDNIPSLLQQLL</sequence>
<keyword evidence="2" id="KW-1133">Transmembrane helix</keyword>
<gene>
    <name evidence="3" type="ORF">MNBD_ALPHA11-1477</name>
</gene>
<evidence type="ECO:0000313" key="3">
    <source>
        <dbReference type="EMBL" id="VAW23717.1"/>
    </source>
</evidence>
<accession>A0A3B0UEK8</accession>
<reference evidence="3" key="1">
    <citation type="submission" date="2018-06" db="EMBL/GenBank/DDBJ databases">
        <authorList>
            <person name="Zhirakovskaya E."/>
        </authorList>
    </citation>
    <scope>NUCLEOTIDE SEQUENCE</scope>
</reference>
<name>A0A3B0UEK8_9ZZZZ</name>
<organism evidence="3">
    <name type="scientific">hydrothermal vent metagenome</name>
    <dbReference type="NCBI Taxonomy" id="652676"/>
    <lineage>
        <taxon>unclassified sequences</taxon>
        <taxon>metagenomes</taxon>
        <taxon>ecological metagenomes</taxon>
    </lineage>
</organism>
<evidence type="ECO:0008006" key="4">
    <source>
        <dbReference type="Google" id="ProtNLM"/>
    </source>
</evidence>
<feature type="transmembrane region" description="Helical" evidence="2">
    <location>
        <begin position="188"/>
        <end position="210"/>
    </location>
</feature>
<keyword evidence="2" id="KW-0812">Transmembrane</keyword>
<feature type="compositionally biased region" description="Polar residues" evidence="1">
    <location>
        <begin position="1"/>
        <end position="13"/>
    </location>
</feature>
<dbReference type="AlphaFoldDB" id="A0A3B0UEK8"/>
<keyword evidence="2" id="KW-0472">Membrane</keyword>
<dbReference type="EMBL" id="UOEQ01000482">
    <property type="protein sequence ID" value="VAW23717.1"/>
    <property type="molecule type" value="Genomic_DNA"/>
</dbReference>
<protein>
    <recommendedName>
        <fullName evidence="4">Condensation domain-containing protein</fullName>
    </recommendedName>
</protein>
<proteinExistence type="predicted"/>